<dbReference type="InterPro" id="IPR013096">
    <property type="entry name" value="Cupin_2"/>
</dbReference>
<dbReference type="Pfam" id="PF07883">
    <property type="entry name" value="Cupin_2"/>
    <property type="match status" value="1"/>
</dbReference>
<organism evidence="2 3">
    <name type="scientific">Amycolatopsis pithecellobii</name>
    <dbReference type="NCBI Taxonomy" id="664692"/>
    <lineage>
        <taxon>Bacteria</taxon>
        <taxon>Bacillati</taxon>
        <taxon>Actinomycetota</taxon>
        <taxon>Actinomycetes</taxon>
        <taxon>Pseudonocardiales</taxon>
        <taxon>Pseudonocardiaceae</taxon>
        <taxon>Amycolatopsis</taxon>
    </lineage>
</organism>
<comment type="caution">
    <text evidence="2">The sequence shown here is derived from an EMBL/GenBank/DDBJ whole genome shotgun (WGS) entry which is preliminary data.</text>
</comment>
<dbReference type="CDD" id="cd02215">
    <property type="entry name" value="cupin_QDO_N_C"/>
    <property type="match status" value="1"/>
</dbReference>
<keyword evidence="3" id="KW-1185">Reference proteome</keyword>
<dbReference type="Proteomes" id="UP000440096">
    <property type="component" value="Unassembled WGS sequence"/>
</dbReference>
<evidence type="ECO:0000313" key="3">
    <source>
        <dbReference type="Proteomes" id="UP000440096"/>
    </source>
</evidence>
<dbReference type="PANTHER" id="PTHR36440:SF1">
    <property type="entry name" value="PUTATIVE (AFU_ORTHOLOGUE AFUA_8G07350)-RELATED"/>
    <property type="match status" value="1"/>
</dbReference>
<name>A0A6N7YWV0_9PSEU</name>
<dbReference type="OrthoDB" id="9791637at2"/>
<dbReference type="RefSeq" id="WP_154755592.1">
    <property type="nucleotide sequence ID" value="NZ_WMBA01000005.1"/>
</dbReference>
<dbReference type="AlphaFoldDB" id="A0A6N7YWV0"/>
<proteinExistence type="predicted"/>
<gene>
    <name evidence="2" type="ORF">GKO32_05015</name>
</gene>
<dbReference type="InterPro" id="IPR014710">
    <property type="entry name" value="RmlC-like_jellyroll"/>
</dbReference>
<dbReference type="Gene3D" id="2.60.120.10">
    <property type="entry name" value="Jelly Rolls"/>
    <property type="match status" value="1"/>
</dbReference>
<protein>
    <submittedName>
        <fullName evidence="2">Cupin domain-containing protein</fullName>
    </submittedName>
</protein>
<feature type="domain" description="Cupin type-2" evidence="1">
    <location>
        <begin position="42"/>
        <end position="110"/>
    </location>
</feature>
<dbReference type="InterPro" id="IPR053146">
    <property type="entry name" value="QDO-like"/>
</dbReference>
<evidence type="ECO:0000313" key="2">
    <source>
        <dbReference type="EMBL" id="MTD53343.1"/>
    </source>
</evidence>
<dbReference type="EMBL" id="WMBA01000005">
    <property type="protein sequence ID" value="MTD53343.1"/>
    <property type="molecule type" value="Genomic_DNA"/>
</dbReference>
<accession>A0A6N7YWV0</accession>
<dbReference type="SUPFAM" id="SSF51182">
    <property type="entry name" value="RmlC-like cupins"/>
    <property type="match status" value="1"/>
</dbReference>
<dbReference type="PANTHER" id="PTHR36440">
    <property type="entry name" value="PUTATIVE (AFU_ORTHOLOGUE AFUA_8G07350)-RELATED"/>
    <property type="match status" value="1"/>
</dbReference>
<evidence type="ECO:0000259" key="1">
    <source>
        <dbReference type="Pfam" id="PF07883"/>
    </source>
</evidence>
<reference evidence="2 3" key="1">
    <citation type="submission" date="2019-11" db="EMBL/GenBank/DDBJ databases">
        <title>Draft genome of Amycolatopsis RM579.</title>
        <authorList>
            <person name="Duangmal K."/>
            <person name="Mingma R."/>
        </authorList>
    </citation>
    <scope>NUCLEOTIDE SEQUENCE [LARGE SCALE GENOMIC DNA]</scope>
    <source>
        <strain evidence="2 3">RM579</strain>
    </source>
</reference>
<sequence length="169" mass="18445">MTEPSAIHVPAGAGRPVWVFGDTYTVKVTADDTGGALGFVEATVPPGSGPRPHAHTHEDESFYVLSGEVRITHGKRSFLARAGDFVFIPKRTVHRFRNESVHAARLLFWYTPGGFERFFLEAGFPARPGELPDQPDPARMAVMARIAVSHGWQPGPGALDELDTNLGRQ</sequence>
<dbReference type="InterPro" id="IPR011051">
    <property type="entry name" value="RmlC_Cupin_sf"/>
</dbReference>